<dbReference type="Gene3D" id="1.20.5.170">
    <property type="match status" value="1"/>
</dbReference>
<protein>
    <recommendedName>
        <fullName evidence="6">BZIP domain-containing protein</fullName>
    </recommendedName>
</protein>
<proteinExistence type="inferred from homology"/>
<dbReference type="InterPro" id="IPR004827">
    <property type="entry name" value="bZIP"/>
</dbReference>
<dbReference type="SUPFAM" id="SSF57959">
    <property type="entry name" value="Leucine zipper domain"/>
    <property type="match status" value="1"/>
</dbReference>
<dbReference type="PANTHER" id="PTHR40621:SF8">
    <property type="entry name" value="AP-1-LIKE TRANSCRIPTION FACTOR YAP3"/>
    <property type="match status" value="1"/>
</dbReference>
<feature type="compositionally biased region" description="Low complexity" evidence="5">
    <location>
        <begin position="20"/>
        <end position="31"/>
    </location>
</feature>
<organism evidence="7 8">
    <name type="scientific">Penicillium angulare</name>
    <dbReference type="NCBI Taxonomy" id="116970"/>
    <lineage>
        <taxon>Eukaryota</taxon>
        <taxon>Fungi</taxon>
        <taxon>Dikarya</taxon>
        <taxon>Ascomycota</taxon>
        <taxon>Pezizomycotina</taxon>
        <taxon>Eurotiomycetes</taxon>
        <taxon>Eurotiomycetidae</taxon>
        <taxon>Eurotiales</taxon>
        <taxon>Aspergillaceae</taxon>
        <taxon>Penicillium</taxon>
    </lineage>
</organism>
<dbReference type="InterPro" id="IPR046347">
    <property type="entry name" value="bZIP_sf"/>
</dbReference>
<dbReference type="Proteomes" id="UP001149165">
    <property type="component" value="Unassembled WGS sequence"/>
</dbReference>
<dbReference type="InterPro" id="IPR050936">
    <property type="entry name" value="AP-1-like"/>
</dbReference>
<evidence type="ECO:0000259" key="6">
    <source>
        <dbReference type="PROSITE" id="PS50217"/>
    </source>
</evidence>
<evidence type="ECO:0000256" key="4">
    <source>
        <dbReference type="ARBA" id="ARBA00038132"/>
    </source>
</evidence>
<comment type="subcellular location">
    <subcellularLocation>
        <location evidence="2">Cytoplasm</location>
    </subcellularLocation>
    <subcellularLocation>
        <location evidence="1">Nucleus</location>
    </subcellularLocation>
</comment>
<evidence type="ECO:0000313" key="7">
    <source>
        <dbReference type="EMBL" id="KAJ5094527.1"/>
    </source>
</evidence>
<evidence type="ECO:0000256" key="2">
    <source>
        <dbReference type="ARBA" id="ARBA00004496"/>
    </source>
</evidence>
<dbReference type="FunFam" id="1.20.5.170:FF:000067">
    <property type="entry name" value="BZIP transcription factor"/>
    <property type="match status" value="1"/>
</dbReference>
<name>A0A9W9F6K3_9EURO</name>
<feature type="compositionally biased region" description="Polar residues" evidence="5">
    <location>
        <begin position="1"/>
        <end position="13"/>
    </location>
</feature>
<dbReference type="Pfam" id="PF00170">
    <property type="entry name" value="bZIP_1"/>
    <property type="match status" value="1"/>
</dbReference>
<dbReference type="PANTHER" id="PTHR40621">
    <property type="entry name" value="TRANSCRIPTION FACTOR KAPC-RELATED"/>
    <property type="match status" value="1"/>
</dbReference>
<dbReference type="GO" id="GO:0034599">
    <property type="term" value="P:cellular response to oxidative stress"/>
    <property type="evidence" value="ECO:0007669"/>
    <property type="project" value="UniProtKB-ARBA"/>
</dbReference>
<feature type="region of interest" description="Disordered" evidence="5">
    <location>
        <begin position="219"/>
        <end position="238"/>
    </location>
</feature>
<feature type="compositionally biased region" description="Pro residues" evidence="5">
    <location>
        <begin position="225"/>
        <end position="235"/>
    </location>
</feature>
<dbReference type="PROSITE" id="PS50217">
    <property type="entry name" value="BZIP"/>
    <property type="match status" value="1"/>
</dbReference>
<dbReference type="GO" id="GO:0000976">
    <property type="term" value="F:transcription cis-regulatory region binding"/>
    <property type="evidence" value="ECO:0007669"/>
    <property type="project" value="InterPro"/>
</dbReference>
<sequence length="314" mass="34463">MDYSNYANHQPQPYSLYGLPTPDQQPPQQSDDTLRDPFSLQNAYNQYFPGLEGSLRLDPSSFVPPHSPPDSFTKHSVSSNDPNNHTKAESGILDGDENLYGDGGMARSSSEEKESMTPAQTKRKAQNRAAQRAFRERKERHVKDLEDKVNSLESASTSLQADNERLKRELAKFATENEILRATSGSLHTSAQPHARHEEPTVTGPMKYNPTDFYTSLMPEGSGWGPPPGSTPSAPPASHRVSVCQVTGEKLLDAGATWDFIQGSEFFKSGQVDIGDVAERLKGLAQCNGQGPAFKEGEIMRAIQASVAERDELI</sequence>
<feature type="region of interest" description="Disordered" evidence="5">
    <location>
        <begin position="1"/>
        <end position="163"/>
    </location>
</feature>
<dbReference type="OrthoDB" id="4940293at2759"/>
<dbReference type="AlphaFoldDB" id="A0A9W9F6K3"/>
<dbReference type="GO" id="GO:0090575">
    <property type="term" value="C:RNA polymerase II transcription regulator complex"/>
    <property type="evidence" value="ECO:0007669"/>
    <property type="project" value="TreeGrafter"/>
</dbReference>
<dbReference type="Gene3D" id="1.10.238.100">
    <property type="entry name" value="YAP1 redox domain. Chain B"/>
    <property type="match status" value="1"/>
</dbReference>
<comment type="caution">
    <text evidence="7">The sequence shown here is derived from an EMBL/GenBank/DDBJ whole genome shotgun (WGS) entry which is preliminary data.</text>
</comment>
<keyword evidence="8" id="KW-1185">Reference proteome</keyword>
<evidence type="ECO:0000313" key="8">
    <source>
        <dbReference type="Proteomes" id="UP001149165"/>
    </source>
</evidence>
<dbReference type="EMBL" id="JAPQKH010000006">
    <property type="protein sequence ID" value="KAJ5094527.1"/>
    <property type="molecule type" value="Genomic_DNA"/>
</dbReference>
<reference evidence="7" key="2">
    <citation type="journal article" date="2023" name="IMA Fungus">
        <title>Comparative genomic study of the Penicillium genus elucidates a diverse pangenome and 15 lateral gene transfer events.</title>
        <authorList>
            <person name="Petersen C."/>
            <person name="Sorensen T."/>
            <person name="Nielsen M.R."/>
            <person name="Sondergaard T.E."/>
            <person name="Sorensen J.L."/>
            <person name="Fitzpatrick D.A."/>
            <person name="Frisvad J.C."/>
            <person name="Nielsen K.L."/>
        </authorList>
    </citation>
    <scope>NUCLEOTIDE SEQUENCE</scope>
    <source>
        <strain evidence="7">IBT 30069</strain>
    </source>
</reference>
<feature type="compositionally biased region" description="Polar residues" evidence="5">
    <location>
        <begin position="74"/>
        <end position="85"/>
    </location>
</feature>
<comment type="similarity">
    <text evidence="4">Belongs to the bZIP family. YAP subfamily.</text>
</comment>
<keyword evidence="3" id="KW-0539">Nucleus</keyword>
<gene>
    <name evidence="7" type="ORF">N7456_010388</name>
</gene>
<dbReference type="GO" id="GO:0005737">
    <property type="term" value="C:cytoplasm"/>
    <property type="evidence" value="ECO:0007669"/>
    <property type="project" value="UniProtKB-SubCell"/>
</dbReference>
<dbReference type="SMART" id="SM00338">
    <property type="entry name" value="BRLZ"/>
    <property type="match status" value="1"/>
</dbReference>
<accession>A0A9W9F6K3</accession>
<feature type="region of interest" description="Disordered" evidence="5">
    <location>
        <begin position="187"/>
        <end position="207"/>
    </location>
</feature>
<evidence type="ECO:0000256" key="3">
    <source>
        <dbReference type="ARBA" id="ARBA00023242"/>
    </source>
</evidence>
<feature type="domain" description="BZIP" evidence="6">
    <location>
        <begin position="117"/>
        <end position="180"/>
    </location>
</feature>
<dbReference type="CDD" id="cd14688">
    <property type="entry name" value="bZIP_YAP"/>
    <property type="match status" value="1"/>
</dbReference>
<feature type="compositionally biased region" description="Polar residues" evidence="5">
    <location>
        <begin position="151"/>
        <end position="161"/>
    </location>
</feature>
<reference evidence="7" key="1">
    <citation type="submission" date="2022-11" db="EMBL/GenBank/DDBJ databases">
        <authorList>
            <person name="Petersen C."/>
        </authorList>
    </citation>
    <scope>NUCLEOTIDE SEQUENCE</scope>
    <source>
        <strain evidence="7">IBT 30069</strain>
    </source>
</reference>
<dbReference type="PROSITE" id="PS00036">
    <property type="entry name" value="BZIP_BASIC"/>
    <property type="match status" value="1"/>
</dbReference>
<feature type="compositionally biased region" description="Basic and acidic residues" evidence="5">
    <location>
        <begin position="133"/>
        <end position="150"/>
    </location>
</feature>
<evidence type="ECO:0000256" key="1">
    <source>
        <dbReference type="ARBA" id="ARBA00004123"/>
    </source>
</evidence>
<evidence type="ECO:0000256" key="5">
    <source>
        <dbReference type="SAM" id="MobiDB-lite"/>
    </source>
</evidence>
<dbReference type="GO" id="GO:0001228">
    <property type="term" value="F:DNA-binding transcription activator activity, RNA polymerase II-specific"/>
    <property type="evidence" value="ECO:0007669"/>
    <property type="project" value="TreeGrafter"/>
</dbReference>